<dbReference type="AlphaFoldDB" id="A0A415BQ66"/>
<proteinExistence type="predicted"/>
<gene>
    <name evidence="2" type="ORF">DW150_13255</name>
    <name evidence="1" type="ORF">FYJ30_20910</name>
</gene>
<comment type="caution">
    <text evidence="2">The sequence shown here is derived from an EMBL/GenBank/DDBJ whole genome shotgun (WGS) entry which is preliminary data.</text>
</comment>
<dbReference type="InterPro" id="IPR027417">
    <property type="entry name" value="P-loop_NTPase"/>
</dbReference>
<protein>
    <submittedName>
        <fullName evidence="2">Terminase</fullName>
    </submittedName>
</protein>
<dbReference type="Gene3D" id="3.30.420.240">
    <property type="match status" value="1"/>
</dbReference>
<evidence type="ECO:0000313" key="1">
    <source>
        <dbReference type="EMBL" id="MSS50677.1"/>
    </source>
</evidence>
<dbReference type="Proteomes" id="UP000460950">
    <property type="component" value="Unassembled WGS sequence"/>
</dbReference>
<evidence type="ECO:0000313" key="4">
    <source>
        <dbReference type="Proteomes" id="UP000460950"/>
    </source>
</evidence>
<evidence type="ECO:0000313" key="3">
    <source>
        <dbReference type="Proteomes" id="UP000285777"/>
    </source>
</evidence>
<accession>A0A415BQ66</accession>
<dbReference type="Gene3D" id="3.40.50.300">
    <property type="entry name" value="P-loop containing nucleotide triphosphate hydrolases"/>
    <property type="match status" value="1"/>
</dbReference>
<dbReference type="RefSeq" id="WP_016270308.1">
    <property type="nucleotide sequence ID" value="NZ_JADMTP010000005.1"/>
</dbReference>
<dbReference type="EMBL" id="VULU01000059">
    <property type="protein sequence ID" value="MSS50677.1"/>
    <property type="molecule type" value="Genomic_DNA"/>
</dbReference>
<reference evidence="1 4" key="2">
    <citation type="submission" date="2019-09" db="EMBL/GenBank/DDBJ databases">
        <title>In-depth cultivation of the pig gut microbiome towards novel bacterial diversity and tailored functional studies.</title>
        <authorList>
            <person name="Wylensek D."/>
            <person name="Hitch T.C.A."/>
            <person name="Clavel T."/>
        </authorList>
    </citation>
    <scope>NUCLEOTIDE SEQUENCE [LARGE SCALE GENOMIC DNA]</scope>
    <source>
        <strain evidence="1 4">WCA-389-WT-3C</strain>
    </source>
</reference>
<sequence>MAKNIKINHIETLFSAVVIRNAEEMIRRNREREAELFKSYNPLTGENAPGKRKRICLDDFVNSSVFLPVEMFSTGFIYKLNLAGSIEEFCWQTYGEYNEDLRNTVIQEFLRYWAKYDFYFYCYAYARIKNKEGGEDVPFLLRPAQVKLAETFERMRRAGKPIRVILLKARQWGGSTCTQIYMSWIQIMHVKSWNSIIVGHQGDSAAEVKDMYVKLITQLPEFLFYEEGIEFDGSLPKIKGGGTSNISLIPSRNCKIKTATAMNPEGARGGDSAMAHCTEVAFWPQTEKMDPQKQVKSSCSGILYKPYTMIVYESTPNGQNFYKDEWDRANGTDDHGERLSAFEPLFVAWWEIEEYRLDPEDMLEWACTLIERRNDKSGNWDYMYWLWTIGATLQGIYWYRQKMKEYADIQDMQQEYPSDPVEAFKYSGQLVFDIYKVEQLRRFCREPVFQGDISGKSPKGEQAVEGLKLFRRKGGELKIWEMPDKTWRLENRYFVSVDIGGKYRTSDYSVITVLDRADMMADSGVLNEDAGPRVVAEWYGHTDPDLLAIKCAQIASFYNNALLIVENNTAYSKLNDVDTDNVSELFFPILIPLYDNVYAHNRSELEKRSQKETRWGFNTNRNTKVAIIKYMEQCVRDKLWIERETGMIKELGWYMKYPNGKYGALAGKHDDRVMSRAIGLYVSRFEWDRYPVRVLPTMEEKMNNMKRLNRSATGAEAILYKN</sequence>
<dbReference type="Proteomes" id="UP000285777">
    <property type="component" value="Unassembled WGS sequence"/>
</dbReference>
<reference evidence="2 3" key="1">
    <citation type="submission" date="2018-08" db="EMBL/GenBank/DDBJ databases">
        <title>A genome reference for cultivated species of the human gut microbiota.</title>
        <authorList>
            <person name="Zou Y."/>
            <person name="Xue W."/>
            <person name="Luo G."/>
        </authorList>
    </citation>
    <scope>NUCLEOTIDE SEQUENCE [LARGE SCALE GENOMIC DNA]</scope>
    <source>
        <strain evidence="2 3">AM13-21</strain>
    </source>
</reference>
<name>A0A415BQ66_PHOVU</name>
<evidence type="ECO:0000313" key="2">
    <source>
        <dbReference type="EMBL" id="RHI89398.1"/>
    </source>
</evidence>
<dbReference type="EMBL" id="QRLF01000021">
    <property type="protein sequence ID" value="RHI89398.1"/>
    <property type="molecule type" value="Genomic_DNA"/>
</dbReference>
<organism evidence="2 3">
    <name type="scientific">Phocaeicola vulgatus</name>
    <name type="common">Bacteroides vulgatus</name>
    <dbReference type="NCBI Taxonomy" id="821"/>
    <lineage>
        <taxon>Bacteria</taxon>
        <taxon>Pseudomonadati</taxon>
        <taxon>Bacteroidota</taxon>
        <taxon>Bacteroidia</taxon>
        <taxon>Bacteroidales</taxon>
        <taxon>Bacteroidaceae</taxon>
        <taxon>Phocaeicola</taxon>
    </lineage>
</organism>